<dbReference type="OrthoDB" id="9766710at2"/>
<evidence type="ECO:0000256" key="8">
    <source>
        <dbReference type="PROSITE-ProRule" id="PRU00339"/>
    </source>
</evidence>
<dbReference type="PANTHER" id="PTHR46208">
    <property type="entry name" value="MITOCHONDRIAL IMPORT RECEPTOR SUBUNIT TOM70"/>
    <property type="match status" value="1"/>
</dbReference>
<dbReference type="PATRIC" id="fig|158899.10.peg.865"/>
<evidence type="ECO:0000313" key="10">
    <source>
        <dbReference type="Proteomes" id="UP000072421"/>
    </source>
</evidence>
<comment type="similarity">
    <text evidence="7">Belongs to the Tom70 family.</text>
</comment>
<dbReference type="PANTHER" id="PTHR46208:SF1">
    <property type="entry name" value="MITOCHONDRIAL IMPORT RECEPTOR SUBUNIT TOM70"/>
    <property type="match status" value="1"/>
</dbReference>
<evidence type="ECO:0000313" key="9">
    <source>
        <dbReference type="EMBL" id="AMO93571.1"/>
    </source>
</evidence>
<dbReference type="GO" id="GO:0016020">
    <property type="term" value="C:membrane"/>
    <property type="evidence" value="ECO:0007669"/>
    <property type="project" value="UniProtKB-SubCell"/>
</dbReference>
<reference evidence="9 10" key="1">
    <citation type="submission" date="2015-11" db="EMBL/GenBank/DDBJ databases">
        <title>Exploring the genomic traits of fungus-feeding bacterial genus Collimonas.</title>
        <authorList>
            <person name="Song C."/>
            <person name="Schmidt R."/>
            <person name="de Jager V."/>
            <person name="Krzyzanowska D."/>
            <person name="Jongedijk E."/>
            <person name="Cankar K."/>
            <person name="Beekwilder J."/>
            <person name="van Veen A."/>
            <person name="de Boer W."/>
            <person name="van Veen J.A."/>
            <person name="Garbeva P."/>
        </authorList>
    </citation>
    <scope>NUCLEOTIDE SEQUENCE [LARGE SCALE GENOMIC DNA]</scope>
    <source>
        <strain evidence="9 10">Ter6</strain>
    </source>
</reference>
<protein>
    <submittedName>
        <fullName evidence="9">Tetratricopeptide repeat family protein</fullName>
    </submittedName>
</protein>
<evidence type="ECO:0000256" key="5">
    <source>
        <dbReference type="ARBA" id="ARBA00022989"/>
    </source>
</evidence>
<dbReference type="SMART" id="SM00028">
    <property type="entry name" value="TPR"/>
    <property type="match status" value="6"/>
</dbReference>
<evidence type="ECO:0000256" key="7">
    <source>
        <dbReference type="ARBA" id="ARBA00038030"/>
    </source>
</evidence>
<evidence type="ECO:0000256" key="6">
    <source>
        <dbReference type="ARBA" id="ARBA00023136"/>
    </source>
</evidence>
<feature type="repeat" description="TPR" evidence="8">
    <location>
        <begin position="589"/>
        <end position="622"/>
    </location>
</feature>
<dbReference type="GO" id="GO:0008320">
    <property type="term" value="F:protein transmembrane transporter activity"/>
    <property type="evidence" value="ECO:0007669"/>
    <property type="project" value="TreeGrafter"/>
</dbReference>
<keyword evidence="4 8" id="KW-0802">TPR repeat</keyword>
<sequence>MYFLKQIQRPPLRIALWLGVKSRLPLKARIYPLKKTLAIVTLSTLLSACAGITPGNDATNPAAAAGTPSAATPAASPEQIASRKLATRVTPVKPPEEHLPAVPLTKEILFKVLSSEVAFQRGNWQSAYVTLLGAAQQTRDPRLARRAAEMALSAKQANEALVAIRLWRELAPDSEEATQYYLGFIMLSNNLAEAKPILEKRLQDAPPQARGVMMLQIQRLLARAQDKAGAFTLLEQLVTPYTAMSEAHLALAQQAFSGGNSVRAQEEAKIALNLKPDSELAILTSAQVAADSGEVERILTDFLKKYPSSREVRVAYARTLIDQKQYEKARSQFEILLKNDKQDATTLLALGLLNAQIGDTKAAERYLVSYIDQLSKHPDEARDNTQALLILAQIAADRNDTDAALKWLAQVEPGDAYLDAQLRRAQLLSKRGDLDGARRVLAEIDTNGEREKTQVTQVEAQLLREANRPQEAFKVLETALKTQPDNPDLLYDYAMAAEKLNNLSTMETALRKLIALAPDNQQAYNALGYSLADRNIRLPEALTLIQKALTLAPQDPFIVDSMGWVQYRLGNLGEAETRLRNAYSLLPDPEIAVHLGEVLWVKGQKTDAQKLWREVLQKDPQNDALKNTLARLGAKL</sequence>
<organism evidence="9">
    <name type="scientific">Collimonas fungivorans</name>
    <dbReference type="NCBI Taxonomy" id="158899"/>
    <lineage>
        <taxon>Bacteria</taxon>
        <taxon>Pseudomonadati</taxon>
        <taxon>Pseudomonadota</taxon>
        <taxon>Betaproteobacteria</taxon>
        <taxon>Burkholderiales</taxon>
        <taxon>Oxalobacteraceae</taxon>
        <taxon>Collimonas</taxon>
    </lineage>
</organism>
<evidence type="ECO:0000256" key="2">
    <source>
        <dbReference type="ARBA" id="ARBA00022692"/>
    </source>
</evidence>
<evidence type="ECO:0000256" key="3">
    <source>
        <dbReference type="ARBA" id="ARBA00022737"/>
    </source>
</evidence>
<dbReference type="AlphaFoldDB" id="A0A127P813"/>
<name>A0A127P813_9BURK</name>
<dbReference type="GO" id="GO:0030150">
    <property type="term" value="P:protein import into mitochondrial matrix"/>
    <property type="evidence" value="ECO:0007669"/>
    <property type="project" value="TreeGrafter"/>
</dbReference>
<evidence type="ECO:0000256" key="4">
    <source>
        <dbReference type="ARBA" id="ARBA00022803"/>
    </source>
</evidence>
<keyword evidence="6" id="KW-0472">Membrane</keyword>
<dbReference type="Pfam" id="PF14559">
    <property type="entry name" value="TPR_19"/>
    <property type="match status" value="1"/>
</dbReference>
<comment type="subcellular location">
    <subcellularLocation>
        <location evidence="1">Membrane</location>
        <topology evidence="1">Single-pass membrane protein</topology>
    </subcellularLocation>
</comment>
<keyword evidence="2" id="KW-0812">Transmembrane</keyword>
<dbReference type="GO" id="GO:0030943">
    <property type="term" value="F:mitochondrion targeting sequence binding"/>
    <property type="evidence" value="ECO:0007669"/>
    <property type="project" value="TreeGrafter"/>
</dbReference>
<gene>
    <name evidence="9" type="ORF">CFter6_0847</name>
</gene>
<keyword evidence="5" id="KW-1133">Transmembrane helix</keyword>
<dbReference type="Pfam" id="PF13432">
    <property type="entry name" value="TPR_16"/>
    <property type="match status" value="2"/>
</dbReference>
<dbReference type="Gene3D" id="1.25.40.10">
    <property type="entry name" value="Tetratricopeptide repeat domain"/>
    <property type="match status" value="2"/>
</dbReference>
<dbReference type="InterPro" id="IPR011990">
    <property type="entry name" value="TPR-like_helical_dom_sf"/>
</dbReference>
<accession>A0A127P813</accession>
<dbReference type="Proteomes" id="UP000072421">
    <property type="component" value="Chromosome"/>
</dbReference>
<keyword evidence="3" id="KW-0677">Repeat</keyword>
<proteinExistence type="inferred from homology"/>
<evidence type="ECO:0000256" key="1">
    <source>
        <dbReference type="ARBA" id="ARBA00004167"/>
    </source>
</evidence>
<dbReference type="PROSITE" id="PS50005">
    <property type="entry name" value="TPR"/>
    <property type="match status" value="1"/>
</dbReference>
<dbReference type="SUPFAM" id="SSF48452">
    <property type="entry name" value="TPR-like"/>
    <property type="match status" value="2"/>
</dbReference>
<dbReference type="InterPro" id="IPR019734">
    <property type="entry name" value="TPR_rpt"/>
</dbReference>
<dbReference type="EMBL" id="CP013232">
    <property type="protein sequence ID" value="AMO93571.1"/>
    <property type="molecule type" value="Genomic_DNA"/>
</dbReference>